<name>A0A7W7ZCF7_9BACT</name>
<evidence type="ECO:0000256" key="2">
    <source>
        <dbReference type="ARBA" id="ARBA00022670"/>
    </source>
</evidence>
<dbReference type="PANTHER" id="PTHR14218">
    <property type="entry name" value="PROTEASE S8 TRIPEPTIDYL PEPTIDASE I CLN2"/>
    <property type="match status" value="1"/>
</dbReference>
<protein>
    <recommendedName>
        <fullName evidence="10">Peptidase S53 domain-containing protein</fullName>
    </recommendedName>
</protein>
<dbReference type="GO" id="GO:0008240">
    <property type="term" value="F:tripeptidyl-peptidase activity"/>
    <property type="evidence" value="ECO:0007669"/>
    <property type="project" value="TreeGrafter"/>
</dbReference>
<sequence>MRQLRPWLLCLLVLSAPLTSKTPAQSSVTVDEAHRTTLPGSVHPLAQAKYDQGPVASDLPLDRLILTLTRPASRERALQQFLRDAHSPGSPSFHRWLTPSEFGDRFGALPEDAAVVTSWLESHGLTVNHLALNGTTVEFSGTAAQVAEALHTPIHNFAVTSKGTSKTFYANSQAISLPAAILSRVAAIAPINNLILDSYAAPVGPATWSRETHRATPIASTENPDQTLTHNNQPFYALAPEDFATQYNLAPIYAGGTTGAGQTIGIIGTSNINLALVDAYRKLFSLPADHTQVIVDGTDPGDPLSPDIEAFLDVEVSGSVAPAATVNLYISGGQPLLSSLALAALRAVEDNQASVLSVSYGTCEQLLGTANQFWNGIWQQAAAQGQTVFVSSGDSGPTTCTLASVGSSGQFTPTSTLSVNGIASTPWNVAVGGTDFYYSDYATGGASISTLWNASNDTSKGSLKAPLPEQPWDNALGLNVVPFNYSAFTIPSASGGGGVSNCTATSSSSTSTSNTCLSGYPKPAWQSATGVPADQARDLPDVSLFAANAANFSAWPICADPGDCTPNSSGNYHVFLVGGTSASSPAMAGVMALIDQKYGRQGQANFTLYALARKDPTLFHDITVGTNDVLCSINSGPLCATPIPAAPLIAIDSFGVYAAGPGYDLATGLGSIDAGKLFASWNSAPAAATSTSLQVSPTTFVHGASASVTTTVTPTSGSATPTGNTVLTSSTAAIRNTPGTIPLVNGTATTALTTLPGGTYSLTAEYSGDATFASSTSTPVTLTVTPEASSTAINLFTNPAAFPSNPVALPSEPYGSQFFFEAIPTSISSTPTFALPASSVATGTVTFTDSSTSATATIPLNANGTATWTPQNLALGAHSIAAAYSGDPSFTASTSSAFAITVVKGTAAFGVVPESILQISTTNGLDYAAGSGLVVHVLLRGATFSAPPSGTVTVNLGSSSQTATLTPGEYQTSNVATAFITFPAVPAGTYTLSATYAGDTNWNAVSYTYPAPLTFAATSASSTTTSLALTPASVDSSGSIAVTATVVDAVPQTSSPSGRVNIFASGTLLGSIAVVPTSTYSTTGILSGTGTIPATDFPIGALQVVGVYLGSFNDQPSTSAAVPLTVTASDFTLSVAASALSVKTGQTVTLPVALSSPYTIAVPITLACASPSSAITCSISPGSSTITGTGTATLTLNAFITTTTGSLLTPTNPASHPGTSGPIALSLAIACLIFLPRTRKRLSGILFSLLLLAVASTIVACGGSSGGNPITPPPPTTTTTNAPAGAYTVVVTATSEGITHNTAVVFNIQ</sequence>
<dbReference type="PROSITE" id="PS00138">
    <property type="entry name" value="SUBTILASE_SER"/>
    <property type="match status" value="1"/>
</dbReference>
<keyword evidence="8" id="KW-0472">Membrane</keyword>
<evidence type="ECO:0000313" key="12">
    <source>
        <dbReference type="Proteomes" id="UP000540989"/>
    </source>
</evidence>
<accession>A0A7W7ZCF7</accession>
<evidence type="ECO:0000256" key="7">
    <source>
        <dbReference type="ARBA" id="ARBA00023145"/>
    </source>
</evidence>
<keyword evidence="6" id="KW-0106">Calcium</keyword>
<keyword evidence="7" id="KW-0865">Zymogen</keyword>
<dbReference type="InterPro" id="IPR030400">
    <property type="entry name" value="Sedolisin_dom"/>
</dbReference>
<evidence type="ECO:0000256" key="5">
    <source>
        <dbReference type="ARBA" id="ARBA00022825"/>
    </source>
</evidence>
<dbReference type="GO" id="GO:0004252">
    <property type="term" value="F:serine-type endopeptidase activity"/>
    <property type="evidence" value="ECO:0007669"/>
    <property type="project" value="InterPro"/>
</dbReference>
<evidence type="ECO:0000256" key="6">
    <source>
        <dbReference type="ARBA" id="ARBA00022837"/>
    </source>
</evidence>
<dbReference type="RefSeq" id="WP_184216001.1">
    <property type="nucleotide sequence ID" value="NZ_JACHIP010000002.1"/>
</dbReference>
<evidence type="ECO:0000256" key="3">
    <source>
        <dbReference type="ARBA" id="ARBA00022723"/>
    </source>
</evidence>
<keyword evidence="5" id="KW-0720">Serine protease</keyword>
<proteinExistence type="predicted"/>
<keyword evidence="12" id="KW-1185">Reference proteome</keyword>
<comment type="caution">
    <text evidence="11">The sequence shown here is derived from an EMBL/GenBank/DDBJ whole genome shotgun (WGS) entry which is preliminary data.</text>
</comment>
<keyword evidence="8" id="KW-0812">Transmembrane</keyword>
<evidence type="ECO:0000256" key="4">
    <source>
        <dbReference type="ARBA" id="ARBA00022801"/>
    </source>
</evidence>
<keyword evidence="4" id="KW-0378">Hydrolase</keyword>
<dbReference type="Proteomes" id="UP000540989">
    <property type="component" value="Unassembled WGS sequence"/>
</dbReference>
<dbReference type="InterPro" id="IPR013783">
    <property type="entry name" value="Ig-like_fold"/>
</dbReference>
<keyword evidence="3" id="KW-0479">Metal-binding</keyword>
<evidence type="ECO:0000256" key="9">
    <source>
        <dbReference type="SAM" id="SignalP"/>
    </source>
</evidence>
<feature type="signal peptide" evidence="9">
    <location>
        <begin position="1"/>
        <end position="26"/>
    </location>
</feature>
<comment type="cofactor">
    <cofactor evidence="1">
        <name>Ca(2+)</name>
        <dbReference type="ChEBI" id="CHEBI:29108"/>
    </cofactor>
</comment>
<organism evidence="11 12">
    <name type="scientific">Granulicella aggregans</name>
    <dbReference type="NCBI Taxonomy" id="474949"/>
    <lineage>
        <taxon>Bacteria</taxon>
        <taxon>Pseudomonadati</taxon>
        <taxon>Acidobacteriota</taxon>
        <taxon>Terriglobia</taxon>
        <taxon>Terriglobales</taxon>
        <taxon>Acidobacteriaceae</taxon>
        <taxon>Granulicella</taxon>
    </lineage>
</organism>
<dbReference type="SUPFAM" id="SSF52743">
    <property type="entry name" value="Subtilisin-like"/>
    <property type="match status" value="1"/>
</dbReference>
<dbReference type="Gene3D" id="3.40.50.200">
    <property type="entry name" value="Peptidase S8/S53 domain"/>
    <property type="match status" value="1"/>
</dbReference>
<dbReference type="PROSITE" id="PS51695">
    <property type="entry name" value="SEDOLISIN"/>
    <property type="match status" value="1"/>
</dbReference>
<reference evidence="11 12" key="1">
    <citation type="submission" date="2020-08" db="EMBL/GenBank/DDBJ databases">
        <title>Genomic Encyclopedia of Type Strains, Phase IV (KMG-V): Genome sequencing to study the core and pangenomes of soil and plant-associated prokaryotes.</title>
        <authorList>
            <person name="Whitman W."/>
        </authorList>
    </citation>
    <scope>NUCLEOTIDE SEQUENCE [LARGE SCALE GENOMIC DNA]</scope>
    <source>
        <strain evidence="11 12">M8UP14</strain>
    </source>
</reference>
<dbReference type="GO" id="GO:0046872">
    <property type="term" value="F:metal ion binding"/>
    <property type="evidence" value="ECO:0007669"/>
    <property type="project" value="UniProtKB-KW"/>
</dbReference>
<feature type="transmembrane region" description="Helical" evidence="8">
    <location>
        <begin position="1218"/>
        <end position="1235"/>
    </location>
</feature>
<evidence type="ECO:0000256" key="8">
    <source>
        <dbReference type="SAM" id="Phobius"/>
    </source>
</evidence>
<dbReference type="EMBL" id="JACHIP010000002">
    <property type="protein sequence ID" value="MBB5057345.1"/>
    <property type="molecule type" value="Genomic_DNA"/>
</dbReference>
<dbReference type="CDD" id="cd04056">
    <property type="entry name" value="Peptidases_S53"/>
    <property type="match status" value="1"/>
</dbReference>
<dbReference type="PANTHER" id="PTHR14218:SF15">
    <property type="entry name" value="TRIPEPTIDYL-PEPTIDASE 1"/>
    <property type="match status" value="1"/>
</dbReference>
<dbReference type="SMART" id="SM00944">
    <property type="entry name" value="Pro-kuma_activ"/>
    <property type="match status" value="1"/>
</dbReference>
<dbReference type="InterPro" id="IPR023828">
    <property type="entry name" value="Peptidase_S8_Ser-AS"/>
</dbReference>
<feature type="domain" description="Peptidase S53" evidence="10">
    <location>
        <begin position="237"/>
        <end position="684"/>
    </location>
</feature>
<dbReference type="InterPro" id="IPR036852">
    <property type="entry name" value="Peptidase_S8/S53_dom_sf"/>
</dbReference>
<dbReference type="InterPro" id="IPR032109">
    <property type="entry name" value="Big_3_5"/>
</dbReference>
<evidence type="ECO:0000256" key="1">
    <source>
        <dbReference type="ARBA" id="ARBA00001913"/>
    </source>
</evidence>
<keyword evidence="8" id="KW-1133">Transmembrane helix</keyword>
<dbReference type="Pfam" id="PF09286">
    <property type="entry name" value="Pro-kuma_activ"/>
    <property type="match status" value="1"/>
</dbReference>
<dbReference type="InterPro" id="IPR015366">
    <property type="entry name" value="S53_propep"/>
</dbReference>
<dbReference type="Gene3D" id="2.60.40.10">
    <property type="entry name" value="Immunoglobulins"/>
    <property type="match status" value="2"/>
</dbReference>
<dbReference type="SUPFAM" id="SSF54897">
    <property type="entry name" value="Protease propeptides/inhibitors"/>
    <property type="match status" value="1"/>
</dbReference>
<evidence type="ECO:0000259" key="10">
    <source>
        <dbReference type="PROSITE" id="PS51695"/>
    </source>
</evidence>
<dbReference type="InterPro" id="IPR050819">
    <property type="entry name" value="Tripeptidyl-peptidase_I"/>
</dbReference>
<gene>
    <name evidence="11" type="ORF">HDF16_002030</name>
</gene>
<evidence type="ECO:0000313" key="11">
    <source>
        <dbReference type="EMBL" id="MBB5057345.1"/>
    </source>
</evidence>
<dbReference type="CDD" id="cd11377">
    <property type="entry name" value="Pro-peptidase_S53"/>
    <property type="match status" value="1"/>
</dbReference>
<feature type="chain" id="PRO_5031382402" description="Peptidase S53 domain-containing protein" evidence="9">
    <location>
        <begin position="27"/>
        <end position="1309"/>
    </location>
</feature>
<keyword evidence="9" id="KW-0732">Signal</keyword>
<dbReference type="Pfam" id="PF16640">
    <property type="entry name" value="Big_3_5"/>
    <property type="match status" value="2"/>
</dbReference>
<keyword evidence="2" id="KW-0645">Protease</keyword>
<feature type="transmembrane region" description="Helical" evidence="8">
    <location>
        <begin position="1242"/>
        <end position="1265"/>
    </location>
</feature>
<dbReference type="GO" id="GO:0006508">
    <property type="term" value="P:proteolysis"/>
    <property type="evidence" value="ECO:0007669"/>
    <property type="project" value="UniProtKB-KW"/>
</dbReference>